<protein>
    <submittedName>
        <fullName evidence="3">Putative endonuclease</fullName>
    </submittedName>
</protein>
<dbReference type="InterPro" id="IPR050190">
    <property type="entry name" value="UPF0213_domain"/>
</dbReference>
<name>A0A3N5B4B5_9BACI</name>
<feature type="domain" description="GIY-YIG" evidence="2">
    <location>
        <begin position="1"/>
        <end position="75"/>
    </location>
</feature>
<evidence type="ECO:0000313" key="4">
    <source>
        <dbReference type="Proteomes" id="UP000276443"/>
    </source>
</evidence>
<dbReference type="InterPro" id="IPR035901">
    <property type="entry name" value="GIY-YIG_endonuc_sf"/>
</dbReference>
<gene>
    <name evidence="3" type="ORF">EDC24_2237</name>
</gene>
<dbReference type="AlphaFoldDB" id="A0A3N5B4B5"/>
<dbReference type="GO" id="GO:0004519">
    <property type="term" value="F:endonuclease activity"/>
    <property type="evidence" value="ECO:0007669"/>
    <property type="project" value="UniProtKB-KW"/>
</dbReference>
<keyword evidence="3" id="KW-0540">Nuclease</keyword>
<organism evidence="3 4">
    <name type="scientific">Aquisalibacillus elongatus</name>
    <dbReference type="NCBI Taxonomy" id="485577"/>
    <lineage>
        <taxon>Bacteria</taxon>
        <taxon>Bacillati</taxon>
        <taxon>Bacillota</taxon>
        <taxon>Bacilli</taxon>
        <taxon>Bacillales</taxon>
        <taxon>Bacillaceae</taxon>
        <taxon>Aquisalibacillus</taxon>
    </lineage>
</organism>
<evidence type="ECO:0000313" key="3">
    <source>
        <dbReference type="EMBL" id="RPF52244.1"/>
    </source>
</evidence>
<comment type="similarity">
    <text evidence="1">Belongs to the UPF0213 family.</text>
</comment>
<dbReference type="Gene3D" id="3.40.1440.10">
    <property type="entry name" value="GIY-YIG endonuclease"/>
    <property type="match status" value="1"/>
</dbReference>
<evidence type="ECO:0000259" key="2">
    <source>
        <dbReference type="PROSITE" id="PS50164"/>
    </source>
</evidence>
<keyword evidence="4" id="KW-1185">Reference proteome</keyword>
<dbReference type="RefSeq" id="WP_124222496.1">
    <property type="nucleotide sequence ID" value="NZ_RKRF01000010.1"/>
</dbReference>
<dbReference type="PANTHER" id="PTHR34477">
    <property type="entry name" value="UPF0213 PROTEIN YHBQ"/>
    <property type="match status" value="1"/>
</dbReference>
<dbReference type="PROSITE" id="PS50164">
    <property type="entry name" value="GIY_YIG"/>
    <property type="match status" value="1"/>
</dbReference>
<dbReference type="PANTHER" id="PTHR34477:SF1">
    <property type="entry name" value="UPF0213 PROTEIN YHBQ"/>
    <property type="match status" value="1"/>
</dbReference>
<dbReference type="CDD" id="cd10456">
    <property type="entry name" value="GIY-YIG_UPF0213"/>
    <property type="match status" value="1"/>
</dbReference>
<evidence type="ECO:0000256" key="1">
    <source>
        <dbReference type="ARBA" id="ARBA00007435"/>
    </source>
</evidence>
<dbReference type="OrthoDB" id="9807770at2"/>
<proteinExistence type="inferred from homology"/>
<dbReference type="EMBL" id="RKRF01000010">
    <property type="protein sequence ID" value="RPF52244.1"/>
    <property type="molecule type" value="Genomic_DNA"/>
</dbReference>
<dbReference type="Pfam" id="PF01541">
    <property type="entry name" value="GIY-YIG"/>
    <property type="match status" value="1"/>
</dbReference>
<accession>A0A3N5B4B5</accession>
<keyword evidence="3" id="KW-0255">Endonuclease</keyword>
<dbReference type="SMART" id="SM00465">
    <property type="entry name" value="GIYc"/>
    <property type="match status" value="1"/>
</dbReference>
<dbReference type="Proteomes" id="UP000276443">
    <property type="component" value="Unassembled WGS sequence"/>
</dbReference>
<dbReference type="InterPro" id="IPR000305">
    <property type="entry name" value="GIY-YIG_endonuc"/>
</dbReference>
<dbReference type="SUPFAM" id="SSF82771">
    <property type="entry name" value="GIY-YIG endonuclease"/>
    <property type="match status" value="1"/>
</dbReference>
<comment type="caution">
    <text evidence="3">The sequence shown here is derived from an EMBL/GenBank/DDBJ whole genome shotgun (WGS) entry which is preliminary data.</text>
</comment>
<sequence length="79" mass="9511">MHYTYMLRCRDKSLYTGYTNDLDKRLKKHLEGKASKFTRTRLPVEIVYYETFETKSEAMSREAKIKQLSKVEKESLIRK</sequence>
<reference evidence="3 4" key="1">
    <citation type="submission" date="2018-11" db="EMBL/GenBank/DDBJ databases">
        <title>Genomic Encyclopedia of Type Strains, Phase IV (KMG-IV): sequencing the most valuable type-strain genomes for metagenomic binning, comparative biology and taxonomic classification.</title>
        <authorList>
            <person name="Goeker M."/>
        </authorList>
    </citation>
    <scope>NUCLEOTIDE SEQUENCE [LARGE SCALE GENOMIC DNA]</scope>
    <source>
        <strain evidence="3 4">DSM 18090</strain>
    </source>
</reference>
<keyword evidence="3" id="KW-0378">Hydrolase</keyword>